<dbReference type="Gene3D" id="3.90.550.10">
    <property type="entry name" value="Spore Coat Polysaccharide Biosynthesis Protein SpsA, Chain A"/>
    <property type="match status" value="1"/>
</dbReference>
<dbReference type="CDD" id="cd00761">
    <property type="entry name" value="Glyco_tranf_GTA_type"/>
    <property type="match status" value="1"/>
</dbReference>
<reference evidence="5" key="1">
    <citation type="submission" date="2018-09" db="EMBL/GenBank/DDBJ databases">
        <title>Murine metabolic-syndrome-specific gut microbial biobank.</title>
        <authorList>
            <person name="Liu C."/>
        </authorList>
    </citation>
    <scope>NUCLEOTIDE SEQUENCE</scope>
    <source>
        <strain evidence="5">D42-62</strain>
    </source>
</reference>
<keyword evidence="6" id="KW-1185">Reference proteome</keyword>
<name>A0A9X5BC76_9FIRM</name>
<dbReference type="EMBL" id="QZDT01000001">
    <property type="protein sequence ID" value="NBJ91306.1"/>
    <property type="molecule type" value="Genomic_DNA"/>
</dbReference>
<dbReference type="PANTHER" id="PTHR22916:SF51">
    <property type="entry name" value="GLYCOSYLTRANSFERASE EPSH-RELATED"/>
    <property type="match status" value="1"/>
</dbReference>
<dbReference type="PANTHER" id="PTHR22916">
    <property type="entry name" value="GLYCOSYLTRANSFERASE"/>
    <property type="match status" value="1"/>
</dbReference>
<gene>
    <name evidence="5" type="ORF">D5281_01575</name>
</gene>
<dbReference type="AlphaFoldDB" id="A0A9X5BC76"/>
<keyword evidence="2" id="KW-0808">Transferase</keyword>
<accession>A0A9X5BC76</accession>
<dbReference type="InterPro" id="IPR029044">
    <property type="entry name" value="Nucleotide-diphossugar_trans"/>
</dbReference>
<keyword evidence="3" id="KW-0812">Transmembrane</keyword>
<evidence type="ECO:0000256" key="3">
    <source>
        <dbReference type="SAM" id="Phobius"/>
    </source>
</evidence>
<dbReference type="InterPro" id="IPR001173">
    <property type="entry name" value="Glyco_trans_2-like"/>
</dbReference>
<protein>
    <submittedName>
        <fullName evidence="5">Glycosyltransferase</fullName>
    </submittedName>
</protein>
<dbReference type="SUPFAM" id="SSF53448">
    <property type="entry name" value="Nucleotide-diphospho-sugar transferases"/>
    <property type="match status" value="1"/>
</dbReference>
<dbReference type="Pfam" id="PF00535">
    <property type="entry name" value="Glycos_transf_2"/>
    <property type="match status" value="1"/>
</dbReference>
<comment type="caution">
    <text evidence="5">The sequence shown here is derived from an EMBL/GenBank/DDBJ whole genome shotgun (WGS) entry which is preliminary data.</text>
</comment>
<dbReference type="Proteomes" id="UP001154420">
    <property type="component" value="Unassembled WGS sequence"/>
</dbReference>
<feature type="domain" description="Glycosyltransferase 2-like" evidence="4">
    <location>
        <begin position="26"/>
        <end position="152"/>
    </location>
</feature>
<evidence type="ECO:0000256" key="1">
    <source>
        <dbReference type="ARBA" id="ARBA00022676"/>
    </source>
</evidence>
<feature type="transmembrane region" description="Helical" evidence="3">
    <location>
        <begin position="291"/>
        <end position="310"/>
    </location>
</feature>
<evidence type="ECO:0000313" key="6">
    <source>
        <dbReference type="Proteomes" id="UP001154420"/>
    </source>
</evidence>
<dbReference type="GO" id="GO:0016757">
    <property type="term" value="F:glycosyltransferase activity"/>
    <property type="evidence" value="ECO:0007669"/>
    <property type="project" value="UniProtKB-KW"/>
</dbReference>
<proteinExistence type="predicted"/>
<sequence>MKLPSGCCGWRCLFTIGNDEMKPLISVIVPVYNGQDFLFNCIKSIEAQTYPNLEVIIINDGSTDQTEAVCENAAYQYDNIQLIGLGDEGVSAARNAGITAAKGEYITFVDADDRLLPRALQLLYESLVETNSDIAGCSFESWSSEQQWEQILEKETNEGIRAEIEKSGTQIYSGASFISEGILKGNSRCWSKLYKRTLIGDIRFRRGLTIGEDMLFLVDLLPQVKKIVEIPYKGYGYYQNPAGAMNRAFRPEYMDQIICWELARDRIDCMWEAVSGKETVKPELAAKKARVHATTILIMAVMLTAGKLALLSGKERRRQAEYIKKCHATLQRELQVPGAYEQLSAGYKVKAKLFCAMPDVYLWLYHLKKFGGLN</sequence>
<organism evidence="5 6">
    <name type="scientific">Parablautia muri</name>
    <dbReference type="NCBI Taxonomy" id="2320879"/>
    <lineage>
        <taxon>Bacteria</taxon>
        <taxon>Bacillati</taxon>
        <taxon>Bacillota</taxon>
        <taxon>Clostridia</taxon>
        <taxon>Lachnospirales</taxon>
        <taxon>Lachnospiraceae</taxon>
        <taxon>Parablautia</taxon>
    </lineage>
</organism>
<keyword evidence="3" id="KW-1133">Transmembrane helix</keyword>
<evidence type="ECO:0000313" key="5">
    <source>
        <dbReference type="EMBL" id="NBJ91306.1"/>
    </source>
</evidence>
<keyword evidence="3" id="KW-0472">Membrane</keyword>
<evidence type="ECO:0000259" key="4">
    <source>
        <dbReference type="Pfam" id="PF00535"/>
    </source>
</evidence>
<evidence type="ECO:0000256" key="2">
    <source>
        <dbReference type="ARBA" id="ARBA00022679"/>
    </source>
</evidence>
<keyword evidence="1" id="KW-0328">Glycosyltransferase</keyword>